<dbReference type="EC" id="2.8.1.7" evidence="4"/>
<dbReference type="AlphaFoldDB" id="A0A7S8HDK7"/>
<evidence type="ECO:0000256" key="10">
    <source>
        <dbReference type="ARBA" id="ARBA00023014"/>
    </source>
</evidence>
<dbReference type="Gene3D" id="3.90.1150.10">
    <property type="entry name" value="Aspartate Aminotransferase, domain 1"/>
    <property type="match status" value="1"/>
</dbReference>
<dbReference type="InterPro" id="IPR020578">
    <property type="entry name" value="Aminotrans_V_PyrdxlP_BS"/>
</dbReference>
<dbReference type="InterPro" id="IPR015424">
    <property type="entry name" value="PyrdxlP-dep_Trfase"/>
</dbReference>
<dbReference type="PIRSF" id="PIRSF005572">
    <property type="entry name" value="NifS"/>
    <property type="match status" value="1"/>
</dbReference>
<dbReference type="InterPro" id="IPR000192">
    <property type="entry name" value="Aminotrans_V_dom"/>
</dbReference>
<evidence type="ECO:0000256" key="9">
    <source>
        <dbReference type="ARBA" id="ARBA00023004"/>
    </source>
</evidence>
<dbReference type="SUPFAM" id="SSF53383">
    <property type="entry name" value="PLP-dependent transferases"/>
    <property type="match status" value="1"/>
</dbReference>
<dbReference type="RefSeq" id="WP_213162129.1">
    <property type="nucleotide sequence ID" value="NZ_CP058214.1"/>
</dbReference>
<evidence type="ECO:0000256" key="2">
    <source>
        <dbReference type="ARBA" id="ARBA00003120"/>
    </source>
</evidence>
<evidence type="ECO:0000313" key="14">
    <source>
        <dbReference type="EMBL" id="QPC44760.1"/>
    </source>
</evidence>
<evidence type="ECO:0000256" key="11">
    <source>
        <dbReference type="ARBA" id="ARBA00050776"/>
    </source>
</evidence>
<reference evidence="14 15" key="1">
    <citation type="submission" date="2020-06" db="EMBL/GenBank/DDBJ databases">
        <title>Genome sequence of 2 isolates from Red Sea Mangroves.</title>
        <authorList>
            <person name="Sefrji F."/>
            <person name="Michoud G."/>
            <person name="Merlino G."/>
            <person name="Daffonchio D."/>
        </authorList>
    </citation>
    <scope>NUCLEOTIDE SEQUENCE [LARGE SCALE GENOMIC DNA]</scope>
    <source>
        <strain evidence="14 15">R1DC25</strain>
    </source>
</reference>
<evidence type="ECO:0000256" key="12">
    <source>
        <dbReference type="RuleBase" id="RU004504"/>
    </source>
</evidence>
<evidence type="ECO:0000256" key="6">
    <source>
        <dbReference type="ARBA" id="ARBA00022679"/>
    </source>
</evidence>
<dbReference type="GO" id="GO:0031071">
    <property type="term" value="F:cysteine desulfurase activity"/>
    <property type="evidence" value="ECO:0007669"/>
    <property type="project" value="UniProtKB-EC"/>
</dbReference>
<dbReference type="EMBL" id="CP058214">
    <property type="protein sequence ID" value="QPC44760.1"/>
    <property type="molecule type" value="Genomic_DNA"/>
</dbReference>
<evidence type="ECO:0000256" key="7">
    <source>
        <dbReference type="ARBA" id="ARBA00022723"/>
    </source>
</evidence>
<comment type="catalytic activity">
    <reaction evidence="11">
        <text>(sulfur carrier)-H + L-cysteine = (sulfur carrier)-SH + L-alanine</text>
        <dbReference type="Rhea" id="RHEA:43892"/>
        <dbReference type="Rhea" id="RHEA-COMP:14737"/>
        <dbReference type="Rhea" id="RHEA-COMP:14739"/>
        <dbReference type="ChEBI" id="CHEBI:29917"/>
        <dbReference type="ChEBI" id="CHEBI:35235"/>
        <dbReference type="ChEBI" id="CHEBI:57972"/>
        <dbReference type="ChEBI" id="CHEBI:64428"/>
        <dbReference type="EC" id="2.8.1.7"/>
    </reaction>
</comment>
<sequence>MSDMRAYLDHNATAPMRPEAVEAVSGLLGVAGNASSVHEEGRRARKVVEAARETVAGLVGARADMVTFTSGGTEANALAIAGAVGAGLASRLVVSAVEHPSVLEAARAMGVPCVEVPVHATGVIDLDSLDAALSSGDGPALVSVMAANNETGAIQPLSEVVEIARAHDALVHCDAVQAAGRMRLAWPVLGVDMLTLSAHKLGGPQGVGALVARDGLDLKPLLPGGGQERRRRAGTENVAGIAGFAAAVAGAISDMDRMGWIAGARDGLEAAIREEAPAAHIFSAGTDRLANTCCFAVDGLGADMLLIAFDLEGVAVSSGSACSSGKVGRSHVLQAMGAGEELIGGAIRVSLGWSTTQDDIDRFATAWRRIARRNGAQAAA</sequence>
<comment type="cofactor">
    <cofactor evidence="1 12">
        <name>pyridoxal 5'-phosphate</name>
        <dbReference type="ChEBI" id="CHEBI:597326"/>
    </cofactor>
</comment>
<dbReference type="KEGG" id="kmn:HW532_19880"/>
<evidence type="ECO:0000259" key="13">
    <source>
        <dbReference type="Pfam" id="PF00266"/>
    </source>
</evidence>
<evidence type="ECO:0000256" key="3">
    <source>
        <dbReference type="ARBA" id="ARBA00006490"/>
    </source>
</evidence>
<name>A0A7S8HDK7_9HYPH</name>
<dbReference type="GO" id="GO:0046872">
    <property type="term" value="F:metal ion binding"/>
    <property type="evidence" value="ECO:0007669"/>
    <property type="project" value="UniProtKB-KW"/>
</dbReference>
<dbReference type="PROSITE" id="PS00595">
    <property type="entry name" value="AA_TRANSFER_CLASS_5"/>
    <property type="match status" value="1"/>
</dbReference>
<gene>
    <name evidence="14" type="ORF">HW532_19880</name>
</gene>
<accession>A0A7S8HDK7</accession>
<evidence type="ECO:0000313" key="15">
    <source>
        <dbReference type="Proteomes" id="UP000593594"/>
    </source>
</evidence>
<evidence type="ECO:0000256" key="5">
    <source>
        <dbReference type="ARBA" id="ARBA00013558"/>
    </source>
</evidence>
<dbReference type="Proteomes" id="UP000593594">
    <property type="component" value="Chromosome"/>
</dbReference>
<organism evidence="14 15">
    <name type="scientific">Kaustia mangrovi</name>
    <dbReference type="NCBI Taxonomy" id="2593653"/>
    <lineage>
        <taxon>Bacteria</taxon>
        <taxon>Pseudomonadati</taxon>
        <taxon>Pseudomonadota</taxon>
        <taxon>Alphaproteobacteria</taxon>
        <taxon>Hyphomicrobiales</taxon>
        <taxon>Parvibaculaceae</taxon>
        <taxon>Kaustia</taxon>
    </lineage>
</organism>
<proteinExistence type="inferred from homology"/>
<dbReference type="InterPro" id="IPR015422">
    <property type="entry name" value="PyrdxlP-dep_Trfase_small"/>
</dbReference>
<keyword evidence="10" id="KW-0411">Iron-sulfur</keyword>
<comment type="function">
    <text evidence="2">Catalyzes the removal of elemental sulfur atoms from cysteine to produce alanine. Seems to participate in the biosynthesis of the nitrogenase metalloclusters by providing the inorganic sulfur required for the Fe-S core formation.</text>
</comment>
<evidence type="ECO:0000256" key="4">
    <source>
        <dbReference type="ARBA" id="ARBA00012239"/>
    </source>
</evidence>
<keyword evidence="8" id="KW-0663">Pyridoxal phosphate</keyword>
<dbReference type="Gene3D" id="3.40.640.10">
    <property type="entry name" value="Type I PLP-dependent aspartate aminotransferase-like (Major domain)"/>
    <property type="match status" value="1"/>
</dbReference>
<comment type="similarity">
    <text evidence="3">Belongs to the class-V pyridoxal-phosphate-dependent aminotransferase family. NifS/IscS subfamily.</text>
</comment>
<dbReference type="PANTHER" id="PTHR11601:SF34">
    <property type="entry name" value="CYSTEINE DESULFURASE"/>
    <property type="match status" value="1"/>
</dbReference>
<keyword evidence="15" id="KW-1185">Reference proteome</keyword>
<evidence type="ECO:0000256" key="1">
    <source>
        <dbReference type="ARBA" id="ARBA00001933"/>
    </source>
</evidence>
<keyword evidence="7" id="KW-0479">Metal-binding</keyword>
<keyword evidence="6" id="KW-0808">Transferase</keyword>
<evidence type="ECO:0000256" key="8">
    <source>
        <dbReference type="ARBA" id="ARBA00022898"/>
    </source>
</evidence>
<keyword evidence="9" id="KW-0408">Iron</keyword>
<dbReference type="InterPro" id="IPR016454">
    <property type="entry name" value="Cysteine_dSase"/>
</dbReference>
<dbReference type="Pfam" id="PF00266">
    <property type="entry name" value="Aminotran_5"/>
    <property type="match status" value="1"/>
</dbReference>
<dbReference type="GO" id="GO:0051536">
    <property type="term" value="F:iron-sulfur cluster binding"/>
    <property type="evidence" value="ECO:0007669"/>
    <property type="project" value="UniProtKB-KW"/>
</dbReference>
<dbReference type="PANTHER" id="PTHR11601">
    <property type="entry name" value="CYSTEINE DESULFURYLASE FAMILY MEMBER"/>
    <property type="match status" value="1"/>
</dbReference>
<dbReference type="Gene3D" id="1.10.260.50">
    <property type="match status" value="1"/>
</dbReference>
<feature type="domain" description="Aminotransferase class V" evidence="13">
    <location>
        <begin position="7"/>
        <end position="363"/>
    </location>
</feature>
<dbReference type="InterPro" id="IPR015421">
    <property type="entry name" value="PyrdxlP-dep_Trfase_major"/>
</dbReference>
<protein>
    <recommendedName>
        <fullName evidence="5">Cysteine desulfurase</fullName>
        <ecNumber evidence="4">2.8.1.7</ecNumber>
    </recommendedName>
</protein>